<evidence type="ECO:0000313" key="1">
    <source>
        <dbReference type="EMBL" id="PWY95422.1"/>
    </source>
</evidence>
<reference evidence="1 2" key="1">
    <citation type="submission" date="2016-12" db="EMBL/GenBank/DDBJ databases">
        <title>The genomes of Aspergillus section Nigri reveals drivers in fungal speciation.</title>
        <authorList>
            <consortium name="DOE Joint Genome Institute"/>
            <person name="Vesth T.C."/>
            <person name="Nybo J."/>
            <person name="Theobald S."/>
            <person name="Brandl J."/>
            <person name="Frisvad J.C."/>
            <person name="Nielsen K.F."/>
            <person name="Lyhne E.K."/>
            <person name="Kogle M.E."/>
            <person name="Kuo A."/>
            <person name="Riley R."/>
            <person name="Clum A."/>
            <person name="Nolan M."/>
            <person name="Lipzen A."/>
            <person name="Salamov A."/>
            <person name="Henrissat B."/>
            <person name="Wiebenga A."/>
            <person name="De Vries R.P."/>
            <person name="Grigoriev I.V."/>
            <person name="Mortensen U.H."/>
            <person name="Andersen M.R."/>
            <person name="Baker S.E."/>
        </authorList>
    </citation>
    <scope>NUCLEOTIDE SEQUENCE [LARGE SCALE GENOMIC DNA]</scope>
    <source>
        <strain evidence="1 2">CBS 115572</strain>
    </source>
</reference>
<dbReference type="OrthoDB" id="4802432at2759"/>
<proteinExistence type="predicted"/>
<sequence length="118" mass="13653">MPAINFLSSETDTLSNNLRGLTFRLRELKLKQTVLSLDWLFPLDEFCQPAPHTTGYYCPHLENISLYGVPEYLPSGDYLFHYPPAREAEYAAIEDWEEAICEMVDEQARLTEPIRQVV</sequence>
<keyword evidence="2" id="KW-1185">Reference proteome</keyword>
<dbReference type="STRING" id="1450535.A0A317XCI4"/>
<dbReference type="Proteomes" id="UP000246702">
    <property type="component" value="Unassembled WGS sequence"/>
</dbReference>
<gene>
    <name evidence="1" type="ORF">BO94DRAFT_581754</name>
</gene>
<comment type="caution">
    <text evidence="1">The sequence shown here is derived from an EMBL/GenBank/DDBJ whole genome shotgun (WGS) entry which is preliminary data.</text>
</comment>
<organism evidence="1 2">
    <name type="scientific">Aspergillus sclerotioniger CBS 115572</name>
    <dbReference type="NCBI Taxonomy" id="1450535"/>
    <lineage>
        <taxon>Eukaryota</taxon>
        <taxon>Fungi</taxon>
        <taxon>Dikarya</taxon>
        <taxon>Ascomycota</taxon>
        <taxon>Pezizomycotina</taxon>
        <taxon>Eurotiomycetes</taxon>
        <taxon>Eurotiomycetidae</taxon>
        <taxon>Eurotiales</taxon>
        <taxon>Aspergillaceae</taxon>
        <taxon>Aspergillus</taxon>
        <taxon>Aspergillus subgen. Circumdati</taxon>
    </lineage>
</organism>
<dbReference type="RefSeq" id="XP_025472183.1">
    <property type="nucleotide sequence ID" value="XM_025615428.1"/>
</dbReference>
<accession>A0A317XCI4</accession>
<dbReference type="AlphaFoldDB" id="A0A317XCI4"/>
<name>A0A317XCI4_9EURO</name>
<dbReference type="GeneID" id="37117571"/>
<dbReference type="EMBL" id="MSFK01000003">
    <property type="protein sequence ID" value="PWY95422.1"/>
    <property type="molecule type" value="Genomic_DNA"/>
</dbReference>
<evidence type="ECO:0000313" key="2">
    <source>
        <dbReference type="Proteomes" id="UP000246702"/>
    </source>
</evidence>
<protein>
    <submittedName>
        <fullName evidence="1">Uncharacterized protein</fullName>
    </submittedName>
</protein>